<protein>
    <submittedName>
        <fullName evidence="2">Post-segregation antitoxin CcdA</fullName>
    </submittedName>
</protein>
<dbReference type="RefSeq" id="WP_155097302.1">
    <property type="nucleotide sequence ID" value="NZ_WMIE01000023.1"/>
</dbReference>
<proteinExistence type="predicted"/>
<sequence>MPPIQTDGVRKPANLSLDQTLLAEARALNINLSRAAEAGLREAVRQAQAERWRRENATAMAASNAWVEENGLPLERYKPF</sequence>
<comment type="caution">
    <text evidence="2">The sequence shown here is derived from an EMBL/GenBank/DDBJ whole genome shotgun (WGS) entry which is preliminary data.</text>
</comment>
<dbReference type="Pfam" id="PF07362">
    <property type="entry name" value="CcdA"/>
    <property type="match status" value="1"/>
</dbReference>
<evidence type="ECO:0000256" key="1">
    <source>
        <dbReference type="ARBA" id="ARBA00022649"/>
    </source>
</evidence>
<accession>A0A6L6JJC4</accession>
<name>A0A6L6JJC4_9RHOB</name>
<reference evidence="2 3" key="1">
    <citation type="submission" date="2019-11" db="EMBL/GenBank/DDBJ databases">
        <authorList>
            <person name="Dong K."/>
        </authorList>
    </citation>
    <scope>NUCLEOTIDE SEQUENCE [LARGE SCALE GENOMIC DNA]</scope>
    <source>
        <strain evidence="2 3">NBRC 111993</strain>
    </source>
</reference>
<dbReference type="Proteomes" id="UP000478183">
    <property type="component" value="Unassembled WGS sequence"/>
</dbReference>
<dbReference type="EMBL" id="WMIE01000023">
    <property type="protein sequence ID" value="MTH79951.1"/>
    <property type="molecule type" value="Genomic_DNA"/>
</dbReference>
<keyword evidence="3" id="KW-1185">Reference proteome</keyword>
<evidence type="ECO:0000313" key="3">
    <source>
        <dbReference type="Proteomes" id="UP000478183"/>
    </source>
</evidence>
<dbReference type="AlphaFoldDB" id="A0A6L6JJC4"/>
<gene>
    <name evidence="2" type="ORF">GL286_19775</name>
</gene>
<keyword evidence="1" id="KW-1277">Toxin-antitoxin system</keyword>
<organism evidence="2 3">
    <name type="scientific">Paracoccus aestuariivivens</name>
    <dbReference type="NCBI Taxonomy" id="1820333"/>
    <lineage>
        <taxon>Bacteria</taxon>
        <taxon>Pseudomonadati</taxon>
        <taxon>Pseudomonadota</taxon>
        <taxon>Alphaproteobacteria</taxon>
        <taxon>Rhodobacterales</taxon>
        <taxon>Paracoccaceae</taxon>
        <taxon>Paracoccus</taxon>
    </lineage>
</organism>
<dbReference type="InterPro" id="IPR009956">
    <property type="entry name" value="Post-segregation_anti-tox_CcdA"/>
</dbReference>
<evidence type="ECO:0000313" key="2">
    <source>
        <dbReference type="EMBL" id="MTH79951.1"/>
    </source>
</evidence>
<dbReference type="OrthoDB" id="7191115at2"/>